<name>A0A1S6IXS3_9FIRM</name>
<dbReference type="Pfam" id="PF03692">
    <property type="entry name" value="CxxCxxCC"/>
    <property type="match status" value="1"/>
</dbReference>
<dbReference type="Proteomes" id="UP000189464">
    <property type="component" value="Chromosome"/>
</dbReference>
<dbReference type="KEGG" id="dfg:B0537_10890"/>
<dbReference type="OrthoDB" id="277831at2"/>
<dbReference type="STRING" id="1833852.B0537_10890"/>
<keyword evidence="2" id="KW-1185">Reference proteome</keyword>
<evidence type="ECO:0000313" key="2">
    <source>
        <dbReference type="Proteomes" id="UP000189464"/>
    </source>
</evidence>
<proteinExistence type="predicted"/>
<reference evidence="1 2" key="1">
    <citation type="journal article" date="2016" name="Int. J. Syst. Evol. Microbiol.">
        <title>Desulfotomaculum ferrireducens sp. nov., a moderately thermophilic sulfate-reducing and dissimilatory Fe(III)-reducing bacterium isolated from compost.</title>
        <authorList>
            <person name="Yang G."/>
            <person name="Guo J."/>
            <person name="Zhuang L."/>
            <person name="Yuan Y."/>
            <person name="Zhou S."/>
        </authorList>
    </citation>
    <scope>NUCLEOTIDE SEQUENCE [LARGE SCALE GENOMIC DNA]</scope>
    <source>
        <strain evidence="1 2">GSS09</strain>
    </source>
</reference>
<organism evidence="1 2">
    <name type="scientific">Desulforamulus ferrireducens</name>
    <dbReference type="NCBI Taxonomy" id="1833852"/>
    <lineage>
        <taxon>Bacteria</taxon>
        <taxon>Bacillati</taxon>
        <taxon>Bacillota</taxon>
        <taxon>Clostridia</taxon>
        <taxon>Eubacteriales</taxon>
        <taxon>Peptococcaceae</taxon>
        <taxon>Desulforamulus</taxon>
    </lineage>
</organism>
<gene>
    <name evidence="1" type="ORF">B0537_10890</name>
</gene>
<dbReference type="AlphaFoldDB" id="A0A1S6IXS3"/>
<evidence type="ECO:0000313" key="1">
    <source>
        <dbReference type="EMBL" id="AQS59540.1"/>
    </source>
</evidence>
<dbReference type="RefSeq" id="WP_077714607.1">
    <property type="nucleotide sequence ID" value="NZ_CP019698.1"/>
</dbReference>
<dbReference type="EMBL" id="CP019698">
    <property type="protein sequence ID" value="AQS59540.1"/>
    <property type="molecule type" value="Genomic_DNA"/>
</dbReference>
<accession>A0A1S6IXS3</accession>
<dbReference type="InterPro" id="IPR005358">
    <property type="entry name" value="Puta_zinc/iron-chelating_dom"/>
</dbReference>
<sequence length="220" mass="25194">MKLRVFQKPDKSYDIEVLDPQATIQDYLDAINYFIETTMEPPCRGCDECCWERIPLTSIDALTYVEKLAEQLDLEKNWPLLSFLKDYCYIYVEGPVVDISLGYTLEGACGFLNQEERICSNYMARSLVCQSFVCLESSEQAQELRSQLVNAGMDELVRLWLIQSQQAGQKPFMHEQHQAAPCLEDYPVNAFTGKVGYGQVLLKDVCTPELWGQIFRASDQ</sequence>
<protein>
    <submittedName>
        <fullName evidence="1">Zinc/iron-chelating domain-containing protein</fullName>
    </submittedName>
</protein>